<sequence>MYGRNRWVLISMTTFGALQLVASAIIMGKSISYAPAISLQPAPDSVVCSATLSLPPYLTAYWIPILAFEITLLTLMLVKGRQNFRRQNVTAVSGMTGKSLANLIVWDSIMYFVVITAAYMANAAVWYWKPATLVEAATPWGIILPPLMASKLLLNLRDAFYRGGRPHEDRSMELSTFRALERRPEASYSSAWARTTAPHSQSQWDEWEQGNPAEW</sequence>
<evidence type="ECO:0000313" key="2">
    <source>
        <dbReference type="Proteomes" id="UP000790377"/>
    </source>
</evidence>
<organism evidence="1 2">
    <name type="scientific">Hygrophoropsis aurantiaca</name>
    <dbReference type="NCBI Taxonomy" id="72124"/>
    <lineage>
        <taxon>Eukaryota</taxon>
        <taxon>Fungi</taxon>
        <taxon>Dikarya</taxon>
        <taxon>Basidiomycota</taxon>
        <taxon>Agaricomycotina</taxon>
        <taxon>Agaricomycetes</taxon>
        <taxon>Agaricomycetidae</taxon>
        <taxon>Boletales</taxon>
        <taxon>Coniophorineae</taxon>
        <taxon>Hygrophoropsidaceae</taxon>
        <taxon>Hygrophoropsis</taxon>
    </lineage>
</organism>
<proteinExistence type="predicted"/>
<dbReference type="EMBL" id="MU268050">
    <property type="protein sequence ID" value="KAH7906226.1"/>
    <property type="molecule type" value="Genomic_DNA"/>
</dbReference>
<name>A0ACB7ZZ53_9AGAM</name>
<dbReference type="Proteomes" id="UP000790377">
    <property type="component" value="Unassembled WGS sequence"/>
</dbReference>
<evidence type="ECO:0000313" key="1">
    <source>
        <dbReference type="EMBL" id="KAH7906226.1"/>
    </source>
</evidence>
<keyword evidence="2" id="KW-1185">Reference proteome</keyword>
<reference evidence="1" key="1">
    <citation type="journal article" date="2021" name="New Phytol.">
        <title>Evolutionary innovations through gain and loss of genes in the ectomycorrhizal Boletales.</title>
        <authorList>
            <person name="Wu G."/>
            <person name="Miyauchi S."/>
            <person name="Morin E."/>
            <person name="Kuo A."/>
            <person name="Drula E."/>
            <person name="Varga T."/>
            <person name="Kohler A."/>
            <person name="Feng B."/>
            <person name="Cao Y."/>
            <person name="Lipzen A."/>
            <person name="Daum C."/>
            <person name="Hundley H."/>
            <person name="Pangilinan J."/>
            <person name="Johnson J."/>
            <person name="Barry K."/>
            <person name="LaButti K."/>
            <person name="Ng V."/>
            <person name="Ahrendt S."/>
            <person name="Min B."/>
            <person name="Choi I.G."/>
            <person name="Park H."/>
            <person name="Plett J.M."/>
            <person name="Magnuson J."/>
            <person name="Spatafora J.W."/>
            <person name="Nagy L.G."/>
            <person name="Henrissat B."/>
            <person name="Grigoriev I.V."/>
            <person name="Yang Z.L."/>
            <person name="Xu J."/>
            <person name="Martin F.M."/>
        </authorList>
    </citation>
    <scope>NUCLEOTIDE SEQUENCE</scope>
    <source>
        <strain evidence="1">ATCC 28755</strain>
    </source>
</reference>
<accession>A0ACB7ZZ53</accession>
<gene>
    <name evidence="1" type="ORF">BJ138DRAFT_1163124</name>
</gene>
<protein>
    <submittedName>
        <fullName evidence="1">Uncharacterized protein</fullName>
    </submittedName>
</protein>
<comment type="caution">
    <text evidence="1">The sequence shown here is derived from an EMBL/GenBank/DDBJ whole genome shotgun (WGS) entry which is preliminary data.</text>
</comment>